<evidence type="ECO:0000313" key="2">
    <source>
        <dbReference type="Proteomes" id="UP000077407"/>
    </source>
</evidence>
<accession>A0A166RZF6</accession>
<reference evidence="1 2" key="1">
    <citation type="journal article" date="2015" name="Biotechnol. Bioeng.">
        <title>Genome sequence and phenotypic characterization of Caulobacter segnis.</title>
        <authorList>
            <person name="Patel S."/>
            <person name="Fletcher B."/>
            <person name="Scott D.C."/>
            <person name="Ely B."/>
        </authorList>
    </citation>
    <scope>NUCLEOTIDE SEQUENCE [LARGE SCALE GENOMIC DNA]</scope>
    <source>
        <strain evidence="1 2">ERI-2</strain>
    </source>
</reference>
<proteinExistence type="predicted"/>
<dbReference type="Proteomes" id="UP000077407">
    <property type="component" value="Unassembled WGS sequence"/>
</dbReference>
<dbReference type="PATRIC" id="fig|1538.10.peg.1144"/>
<dbReference type="AlphaFoldDB" id="A0A166RZF6"/>
<gene>
    <name evidence="1" type="ORF">WY13_00648</name>
</gene>
<name>A0A166RZF6_9CLOT</name>
<protein>
    <submittedName>
        <fullName evidence="1">Uncharacterized protein</fullName>
    </submittedName>
</protein>
<organism evidence="1 2">
    <name type="scientific">Clostridium ljungdahlii</name>
    <dbReference type="NCBI Taxonomy" id="1538"/>
    <lineage>
        <taxon>Bacteria</taxon>
        <taxon>Bacillati</taxon>
        <taxon>Bacillota</taxon>
        <taxon>Clostridia</taxon>
        <taxon>Eubacteriales</taxon>
        <taxon>Clostridiaceae</taxon>
        <taxon>Clostridium</taxon>
    </lineage>
</organism>
<evidence type="ECO:0000313" key="1">
    <source>
        <dbReference type="EMBL" id="OAA91391.1"/>
    </source>
</evidence>
<dbReference type="OrthoDB" id="1907638at2"/>
<sequence>MNSAENIRNAFKVVNKTYENINKMMNYCKTIADEGNEYVVSVPKFLRWKSDAEVDGWLINDFIVLFQSKHDEELENGWRNGPIYVLDIELNYGDTPKIYISKFEYKNIENWSNGCSPTNHWRFYWPIRNMDEFEDVKIDDYEIWTPKKGKESVADSSYWGIKRAVCYTEELIDINADNIQEKIFDRFLWLKDK</sequence>
<dbReference type="EMBL" id="LITT01000006">
    <property type="protein sequence ID" value="OAA91391.1"/>
    <property type="molecule type" value="Genomic_DNA"/>
</dbReference>
<dbReference type="RefSeq" id="WP_063554256.1">
    <property type="nucleotide sequence ID" value="NZ_LITT01000006.1"/>
</dbReference>
<comment type="caution">
    <text evidence="1">The sequence shown here is derived from an EMBL/GenBank/DDBJ whole genome shotgun (WGS) entry which is preliminary data.</text>
</comment>